<protein>
    <submittedName>
        <fullName evidence="4">Uncharacterized protein</fullName>
    </submittedName>
</protein>
<dbReference type="PRINTS" id="PR00320">
    <property type="entry name" value="GPROTEINBRPT"/>
</dbReference>
<dbReference type="PROSITE" id="PS50082">
    <property type="entry name" value="WD_REPEATS_2"/>
    <property type="match status" value="2"/>
</dbReference>
<sequence>MGRDLPVGQWTAQSPSLMWPVLSLCTISRAISCLSPIEPRLLFSGSDDAQIHMYDSESNTLAGAMSGHASWVLSIHVAPDGAAIATASSDRTVRLWDLGMRAAIQTMSSHNDQVWVVAFRPPGGSSRAGRLASVSDDKSISLYDFS</sequence>
<evidence type="ECO:0000313" key="5">
    <source>
        <dbReference type="Proteomes" id="UP001346149"/>
    </source>
</evidence>
<dbReference type="GO" id="GO:0016593">
    <property type="term" value="C:Cdc73/Paf1 complex"/>
    <property type="evidence" value="ECO:0007669"/>
    <property type="project" value="TreeGrafter"/>
</dbReference>
<reference evidence="4 5" key="1">
    <citation type="journal article" date="2023" name="Hortic Res">
        <title>Pangenome of water caltrop reveals structural variations and asymmetric subgenome divergence after allopolyploidization.</title>
        <authorList>
            <person name="Zhang X."/>
            <person name="Chen Y."/>
            <person name="Wang L."/>
            <person name="Yuan Y."/>
            <person name="Fang M."/>
            <person name="Shi L."/>
            <person name="Lu R."/>
            <person name="Comes H.P."/>
            <person name="Ma Y."/>
            <person name="Chen Y."/>
            <person name="Huang G."/>
            <person name="Zhou Y."/>
            <person name="Zheng Z."/>
            <person name="Qiu Y."/>
        </authorList>
    </citation>
    <scope>NUCLEOTIDE SEQUENCE [LARGE SCALE GENOMIC DNA]</scope>
    <source>
        <strain evidence="4">F231</strain>
    </source>
</reference>
<keyword evidence="5" id="KW-1185">Reference proteome</keyword>
<dbReference type="Gene3D" id="2.130.10.10">
    <property type="entry name" value="YVTN repeat-like/Quinoprotein amine dehydrogenase"/>
    <property type="match status" value="1"/>
</dbReference>
<evidence type="ECO:0000256" key="3">
    <source>
        <dbReference type="PROSITE-ProRule" id="PRU00221"/>
    </source>
</evidence>
<dbReference type="EMBL" id="JAXQNO010000019">
    <property type="protein sequence ID" value="KAK4775407.1"/>
    <property type="molecule type" value="Genomic_DNA"/>
</dbReference>
<gene>
    <name evidence="4" type="ORF">SAY86_010342</name>
</gene>
<dbReference type="InterPro" id="IPR020472">
    <property type="entry name" value="WD40_PAC1"/>
</dbReference>
<dbReference type="InterPro" id="IPR019775">
    <property type="entry name" value="WD40_repeat_CS"/>
</dbReference>
<keyword evidence="2" id="KW-0677">Repeat</keyword>
<dbReference type="Proteomes" id="UP001346149">
    <property type="component" value="Unassembled WGS sequence"/>
</dbReference>
<proteinExistence type="predicted"/>
<dbReference type="PANTHER" id="PTHR44090">
    <property type="entry name" value="WD REPEAT-CONTAINING PROTEIN 61"/>
    <property type="match status" value="1"/>
</dbReference>
<evidence type="ECO:0000313" key="4">
    <source>
        <dbReference type="EMBL" id="KAK4775407.1"/>
    </source>
</evidence>
<dbReference type="PROSITE" id="PS00678">
    <property type="entry name" value="WD_REPEATS_1"/>
    <property type="match status" value="1"/>
</dbReference>
<dbReference type="AlphaFoldDB" id="A0AAN7KXM2"/>
<dbReference type="SUPFAM" id="SSF50978">
    <property type="entry name" value="WD40 repeat-like"/>
    <property type="match status" value="1"/>
</dbReference>
<dbReference type="SMART" id="SM00320">
    <property type="entry name" value="WD40"/>
    <property type="match status" value="3"/>
</dbReference>
<keyword evidence="1 3" id="KW-0853">WD repeat</keyword>
<dbReference type="Pfam" id="PF00400">
    <property type="entry name" value="WD40"/>
    <property type="match status" value="2"/>
</dbReference>
<dbReference type="PANTHER" id="PTHR44090:SF1">
    <property type="entry name" value="SUPERKILLER COMPLEX PROTEIN 8"/>
    <property type="match status" value="1"/>
</dbReference>
<evidence type="ECO:0000256" key="2">
    <source>
        <dbReference type="ARBA" id="ARBA00022737"/>
    </source>
</evidence>
<feature type="repeat" description="WD" evidence="3">
    <location>
        <begin position="65"/>
        <end position="106"/>
    </location>
</feature>
<accession>A0AAN7KXM2</accession>
<dbReference type="InterPro" id="IPR051510">
    <property type="entry name" value="SKI8"/>
</dbReference>
<dbReference type="PROSITE" id="PS50294">
    <property type="entry name" value="WD_REPEATS_REGION"/>
    <property type="match status" value="2"/>
</dbReference>
<feature type="repeat" description="WD" evidence="3">
    <location>
        <begin position="107"/>
        <end position="146"/>
    </location>
</feature>
<dbReference type="InterPro" id="IPR036322">
    <property type="entry name" value="WD40_repeat_dom_sf"/>
</dbReference>
<evidence type="ECO:0000256" key="1">
    <source>
        <dbReference type="ARBA" id="ARBA00022574"/>
    </source>
</evidence>
<comment type="caution">
    <text evidence="4">The sequence shown here is derived from an EMBL/GenBank/DDBJ whole genome shotgun (WGS) entry which is preliminary data.</text>
</comment>
<organism evidence="4 5">
    <name type="scientific">Trapa natans</name>
    <name type="common">Water chestnut</name>
    <dbReference type="NCBI Taxonomy" id="22666"/>
    <lineage>
        <taxon>Eukaryota</taxon>
        <taxon>Viridiplantae</taxon>
        <taxon>Streptophyta</taxon>
        <taxon>Embryophyta</taxon>
        <taxon>Tracheophyta</taxon>
        <taxon>Spermatophyta</taxon>
        <taxon>Magnoliopsida</taxon>
        <taxon>eudicotyledons</taxon>
        <taxon>Gunneridae</taxon>
        <taxon>Pentapetalae</taxon>
        <taxon>rosids</taxon>
        <taxon>malvids</taxon>
        <taxon>Myrtales</taxon>
        <taxon>Lythraceae</taxon>
        <taxon>Trapa</taxon>
    </lineage>
</organism>
<dbReference type="InterPro" id="IPR015943">
    <property type="entry name" value="WD40/YVTN_repeat-like_dom_sf"/>
</dbReference>
<name>A0AAN7KXM2_TRANT</name>
<dbReference type="InterPro" id="IPR001680">
    <property type="entry name" value="WD40_rpt"/>
</dbReference>